<proteinExistence type="predicted"/>
<dbReference type="OrthoDB" id="10475741at2759"/>
<reference evidence="2" key="1">
    <citation type="submission" date="2021-07" db="EMBL/GenBank/DDBJ databases">
        <title>Elsinoe batatas strain:CRI-CJ2 Genome sequencing and assembly.</title>
        <authorList>
            <person name="Huang L."/>
        </authorList>
    </citation>
    <scope>NUCLEOTIDE SEQUENCE</scope>
    <source>
        <strain evidence="2">CRI-CJ2</strain>
    </source>
</reference>
<keyword evidence="3" id="KW-1185">Reference proteome</keyword>
<sequence length="131" mass="14555">MLAFVSQRPRQVTIAAVAKFTSTRRSPPFPPPPVPGTPPDAVHDQSRSIQCSHGAGWPWTSLLGLGRTSSASLKRALLPSPLALETRWRLLHHADQDDAARIRHQGRQRIWQQRPERVHGHDGEQGSEQGI</sequence>
<dbReference type="AlphaFoldDB" id="A0A8K0PMA7"/>
<accession>A0A8K0PMA7</accession>
<gene>
    <name evidence="2" type="ORF">KVT40_002458</name>
</gene>
<evidence type="ECO:0000256" key="1">
    <source>
        <dbReference type="SAM" id="MobiDB-lite"/>
    </source>
</evidence>
<feature type="compositionally biased region" description="Pro residues" evidence="1">
    <location>
        <begin position="27"/>
        <end position="38"/>
    </location>
</feature>
<dbReference type="EMBL" id="JAESVG020000002">
    <property type="protein sequence ID" value="KAG8630839.1"/>
    <property type="molecule type" value="Genomic_DNA"/>
</dbReference>
<protein>
    <submittedName>
        <fullName evidence="2">Uncharacterized protein</fullName>
    </submittedName>
</protein>
<dbReference type="Proteomes" id="UP000809789">
    <property type="component" value="Unassembled WGS sequence"/>
</dbReference>
<feature type="region of interest" description="Disordered" evidence="1">
    <location>
        <begin position="99"/>
        <end position="131"/>
    </location>
</feature>
<comment type="caution">
    <text evidence="2">The sequence shown here is derived from an EMBL/GenBank/DDBJ whole genome shotgun (WGS) entry which is preliminary data.</text>
</comment>
<organism evidence="2 3">
    <name type="scientific">Elsinoe batatas</name>
    <dbReference type="NCBI Taxonomy" id="2601811"/>
    <lineage>
        <taxon>Eukaryota</taxon>
        <taxon>Fungi</taxon>
        <taxon>Dikarya</taxon>
        <taxon>Ascomycota</taxon>
        <taxon>Pezizomycotina</taxon>
        <taxon>Dothideomycetes</taxon>
        <taxon>Dothideomycetidae</taxon>
        <taxon>Myriangiales</taxon>
        <taxon>Elsinoaceae</taxon>
        <taxon>Elsinoe</taxon>
    </lineage>
</organism>
<evidence type="ECO:0000313" key="2">
    <source>
        <dbReference type="EMBL" id="KAG8630839.1"/>
    </source>
</evidence>
<evidence type="ECO:0000313" key="3">
    <source>
        <dbReference type="Proteomes" id="UP000809789"/>
    </source>
</evidence>
<name>A0A8K0PMA7_9PEZI</name>
<feature type="compositionally biased region" description="Basic and acidic residues" evidence="1">
    <location>
        <begin position="114"/>
        <end position="124"/>
    </location>
</feature>
<feature type="region of interest" description="Disordered" evidence="1">
    <location>
        <begin position="22"/>
        <end position="47"/>
    </location>
</feature>